<dbReference type="Proteomes" id="UP000054549">
    <property type="component" value="Unassembled WGS sequence"/>
</dbReference>
<gene>
    <name evidence="1" type="ORF">M378DRAFT_162576</name>
</gene>
<evidence type="ECO:0000313" key="2">
    <source>
        <dbReference type="Proteomes" id="UP000054549"/>
    </source>
</evidence>
<dbReference type="InParanoid" id="A0A0C2WTI4"/>
<dbReference type="EMBL" id="KN818245">
    <property type="protein sequence ID" value="KIL65012.1"/>
    <property type="molecule type" value="Genomic_DNA"/>
</dbReference>
<protein>
    <submittedName>
        <fullName evidence="1">Uncharacterized protein</fullName>
    </submittedName>
</protein>
<keyword evidence="2" id="KW-1185">Reference proteome</keyword>
<proteinExistence type="predicted"/>
<dbReference type="AlphaFoldDB" id="A0A0C2WTI4"/>
<evidence type="ECO:0000313" key="1">
    <source>
        <dbReference type="EMBL" id="KIL65012.1"/>
    </source>
</evidence>
<name>A0A0C2WTI4_AMAMK</name>
<reference evidence="1 2" key="1">
    <citation type="submission" date="2014-04" db="EMBL/GenBank/DDBJ databases">
        <title>Evolutionary Origins and Diversification of the Mycorrhizal Mutualists.</title>
        <authorList>
            <consortium name="DOE Joint Genome Institute"/>
            <consortium name="Mycorrhizal Genomics Consortium"/>
            <person name="Kohler A."/>
            <person name="Kuo A."/>
            <person name="Nagy L.G."/>
            <person name="Floudas D."/>
            <person name="Copeland A."/>
            <person name="Barry K.W."/>
            <person name="Cichocki N."/>
            <person name="Veneault-Fourrey C."/>
            <person name="LaButti K."/>
            <person name="Lindquist E.A."/>
            <person name="Lipzen A."/>
            <person name="Lundell T."/>
            <person name="Morin E."/>
            <person name="Murat C."/>
            <person name="Riley R."/>
            <person name="Ohm R."/>
            <person name="Sun H."/>
            <person name="Tunlid A."/>
            <person name="Henrissat B."/>
            <person name="Grigoriev I.V."/>
            <person name="Hibbett D.S."/>
            <person name="Martin F."/>
        </authorList>
    </citation>
    <scope>NUCLEOTIDE SEQUENCE [LARGE SCALE GENOMIC DNA]</scope>
    <source>
        <strain evidence="1 2">Koide BX008</strain>
    </source>
</reference>
<organism evidence="1 2">
    <name type="scientific">Amanita muscaria (strain Koide BX008)</name>
    <dbReference type="NCBI Taxonomy" id="946122"/>
    <lineage>
        <taxon>Eukaryota</taxon>
        <taxon>Fungi</taxon>
        <taxon>Dikarya</taxon>
        <taxon>Basidiomycota</taxon>
        <taxon>Agaricomycotina</taxon>
        <taxon>Agaricomycetes</taxon>
        <taxon>Agaricomycetidae</taxon>
        <taxon>Agaricales</taxon>
        <taxon>Pluteineae</taxon>
        <taxon>Amanitaceae</taxon>
        <taxon>Amanita</taxon>
    </lineage>
</organism>
<accession>A0A0C2WTI4</accession>
<sequence length="52" mass="6007">MSADYDDDHWPFSKLNCIFYIHGLKAKSMFIVPSRKALRRFNSRTSAQLVGS</sequence>
<dbReference type="HOGENOM" id="CLU_3086730_0_0_1"/>